<dbReference type="EC" id="1.2.1.11" evidence="6 15"/>
<keyword evidence="10 15" id="KW-0220">Diaminopimelate biosynthesis</keyword>
<evidence type="ECO:0000256" key="10">
    <source>
        <dbReference type="ARBA" id="ARBA00022915"/>
    </source>
</evidence>
<proteinExistence type="inferred from homology"/>
<comment type="function">
    <text evidence="15">Catalyzes the NADPH-dependent formation of L-aspartate-semialdehyde (L-ASA) by the reductive dephosphorylation of L-aspartyl-4-phosphate.</text>
</comment>
<evidence type="ECO:0000256" key="15">
    <source>
        <dbReference type="HAMAP-Rule" id="MF_02121"/>
    </source>
</evidence>
<feature type="binding site" evidence="15">
    <location>
        <position position="163"/>
    </location>
    <ligand>
        <name>substrate</name>
    </ligand>
</feature>
<dbReference type="PIRSF" id="PIRSF000148">
    <property type="entry name" value="ASA_dh"/>
    <property type="match status" value="1"/>
</dbReference>
<dbReference type="Proteomes" id="UP001056035">
    <property type="component" value="Chromosome"/>
</dbReference>
<evidence type="ECO:0000256" key="11">
    <source>
        <dbReference type="ARBA" id="ARBA00023002"/>
    </source>
</evidence>
<evidence type="ECO:0000256" key="7">
    <source>
        <dbReference type="ARBA" id="ARBA00022605"/>
    </source>
</evidence>
<comment type="catalytic activity">
    <reaction evidence="14 15">
        <text>L-aspartate 4-semialdehyde + phosphate + NADP(+) = 4-phospho-L-aspartate + NADPH + H(+)</text>
        <dbReference type="Rhea" id="RHEA:24284"/>
        <dbReference type="ChEBI" id="CHEBI:15378"/>
        <dbReference type="ChEBI" id="CHEBI:43474"/>
        <dbReference type="ChEBI" id="CHEBI:57535"/>
        <dbReference type="ChEBI" id="CHEBI:57783"/>
        <dbReference type="ChEBI" id="CHEBI:58349"/>
        <dbReference type="ChEBI" id="CHEBI:537519"/>
        <dbReference type="EC" id="1.2.1.11"/>
    </reaction>
</comment>
<dbReference type="Gene3D" id="3.40.50.720">
    <property type="entry name" value="NAD(P)-binding Rossmann-like Domain"/>
    <property type="match status" value="1"/>
</dbReference>
<comment type="pathway">
    <text evidence="2 15">Amino-acid biosynthesis; L-lysine biosynthesis via DAP pathway; (S)-tetrahydrodipicolinate from L-aspartate: step 2/4.</text>
</comment>
<dbReference type="NCBIfam" id="TIGR01296">
    <property type="entry name" value="asd_B"/>
    <property type="match status" value="1"/>
</dbReference>
<organism evidence="17 18">
    <name type="scientific">Paraconexibacter antarcticus</name>
    <dbReference type="NCBI Taxonomy" id="2949664"/>
    <lineage>
        <taxon>Bacteria</taxon>
        <taxon>Bacillati</taxon>
        <taxon>Actinomycetota</taxon>
        <taxon>Thermoleophilia</taxon>
        <taxon>Solirubrobacterales</taxon>
        <taxon>Paraconexibacteraceae</taxon>
        <taxon>Paraconexibacter</taxon>
    </lineage>
</organism>
<dbReference type="Pfam" id="PF01118">
    <property type="entry name" value="Semialdhyde_dh"/>
    <property type="match status" value="1"/>
</dbReference>
<dbReference type="InterPro" id="IPR000534">
    <property type="entry name" value="Semialdehyde_DH_NAD-bd"/>
</dbReference>
<dbReference type="InterPro" id="IPR036291">
    <property type="entry name" value="NAD(P)-bd_dom_sf"/>
</dbReference>
<feature type="active site" description="Proton acceptor" evidence="15">
    <location>
        <position position="261"/>
    </location>
</feature>
<keyword evidence="9 15" id="KW-0521">NADP</keyword>
<dbReference type="SUPFAM" id="SSF55347">
    <property type="entry name" value="Glyceraldehyde-3-phosphate dehydrogenase-like, C-terminal domain"/>
    <property type="match status" value="1"/>
</dbReference>
<accession>A0ABY5DSE6</accession>
<feature type="binding site" evidence="15">
    <location>
        <begin position="21"/>
        <end position="24"/>
    </location>
    <ligand>
        <name>NADP(+)</name>
        <dbReference type="ChEBI" id="CHEBI:58349"/>
    </ligand>
</feature>
<evidence type="ECO:0000256" key="6">
    <source>
        <dbReference type="ARBA" id="ARBA00013120"/>
    </source>
</evidence>
<sequence length="358" mass="37162">MGSEPSGRASRPIRVAVVGATGAVGTAMLDLLAKRDFPASEIVPFASARSAGKVLPNGMTVQGIADDTIQGFDVAIFSAGGAISREWAPKFAAAGAVVVDNSSAFRMDDHVPLVVAEVNPDELAHASKGIVANPNCTTMAIMLPLKALHDAFGLRSFVASSYQAAGGAGQSGMDELAEQVPSFLKQRDRLVDDGASVLAGATHSIHAAPLAFNVIPWLGSEAGDGYSDEEMKMVFESRKILGLPELGVTPTCVRVPVMVGHAIQVRATFEREPDLDVARAALEAFPGVVVDDVPTPVKYAGKDEVAVGRLRPDLQDPKALNLFVVGDNLLKGAALNTVQLAELLHARGLVGAGAPTAS</sequence>
<evidence type="ECO:0000313" key="17">
    <source>
        <dbReference type="EMBL" id="UTI63489.1"/>
    </source>
</evidence>
<evidence type="ECO:0000256" key="2">
    <source>
        <dbReference type="ARBA" id="ARBA00005076"/>
    </source>
</evidence>
<feature type="domain" description="Semialdehyde dehydrogenase NAD-binding" evidence="16">
    <location>
        <begin position="14"/>
        <end position="126"/>
    </location>
</feature>
<keyword evidence="18" id="KW-1185">Reference proteome</keyword>
<dbReference type="CDD" id="cd02316">
    <property type="entry name" value="VcASADH2_like_N"/>
    <property type="match status" value="1"/>
</dbReference>
<dbReference type="RefSeq" id="WP_254570214.1">
    <property type="nucleotide sequence ID" value="NZ_CP098502.1"/>
</dbReference>
<keyword evidence="8 15" id="KW-0791">Threonine biosynthesis</keyword>
<evidence type="ECO:0000256" key="3">
    <source>
        <dbReference type="ARBA" id="ARBA00005097"/>
    </source>
</evidence>
<dbReference type="InterPro" id="IPR005986">
    <property type="entry name" value="Asp_semialdehyde_DH_beta"/>
</dbReference>
<comment type="caution">
    <text evidence="15">Lacks conserved residue(s) required for the propagation of feature annotation.</text>
</comment>
<dbReference type="PANTHER" id="PTHR46278">
    <property type="entry name" value="DEHYDROGENASE, PUTATIVE-RELATED"/>
    <property type="match status" value="1"/>
</dbReference>
<keyword evidence="11 15" id="KW-0560">Oxidoreductase</keyword>
<dbReference type="CDD" id="cd18131">
    <property type="entry name" value="ASADH_C_bac_euk_like"/>
    <property type="match status" value="1"/>
</dbReference>
<dbReference type="InterPro" id="IPR012280">
    <property type="entry name" value="Semialdhyde_DH_dimer_dom"/>
</dbReference>
<keyword evidence="12 15" id="KW-0457">Lysine biosynthesis</keyword>
<evidence type="ECO:0000256" key="4">
    <source>
        <dbReference type="ARBA" id="ARBA00010584"/>
    </source>
</evidence>
<comment type="subunit">
    <text evidence="5 15">Homodimer.</text>
</comment>
<comment type="pathway">
    <text evidence="3 15">Amino-acid biosynthesis; L-threonine biosynthesis; L-threonine from L-aspartate: step 2/5.</text>
</comment>
<feature type="binding site" evidence="15">
    <location>
        <position position="254"/>
    </location>
    <ligand>
        <name>substrate</name>
    </ligand>
</feature>
<evidence type="ECO:0000256" key="13">
    <source>
        <dbReference type="ARBA" id="ARBA00023167"/>
    </source>
</evidence>
<protein>
    <recommendedName>
        <fullName evidence="6 15">Aspartate-semialdehyde dehydrogenase</fullName>
        <shortName evidence="15">ASA dehydrogenase</shortName>
        <shortName evidence="15">ASADH</shortName>
        <ecNumber evidence="6 15">1.2.1.11</ecNumber>
    </recommendedName>
    <alternativeName>
        <fullName evidence="15">Aspartate-beta-semialdehyde dehydrogenase</fullName>
    </alternativeName>
</protein>
<dbReference type="PANTHER" id="PTHR46278:SF2">
    <property type="entry name" value="ASPARTATE-SEMIALDEHYDE DEHYDROGENASE"/>
    <property type="match status" value="1"/>
</dbReference>
<evidence type="ECO:0000256" key="8">
    <source>
        <dbReference type="ARBA" id="ARBA00022697"/>
    </source>
</evidence>
<evidence type="ECO:0000259" key="16">
    <source>
        <dbReference type="SMART" id="SM00859"/>
    </source>
</evidence>
<evidence type="ECO:0000256" key="1">
    <source>
        <dbReference type="ARBA" id="ARBA00005021"/>
    </source>
</evidence>
<feature type="active site" description="Acyl-thioester intermediate" evidence="15">
    <location>
        <position position="136"/>
    </location>
</feature>
<dbReference type="SMART" id="SM00859">
    <property type="entry name" value="Semialdhyde_dh"/>
    <property type="match status" value="1"/>
</dbReference>
<feature type="binding site" evidence="15">
    <location>
        <position position="328"/>
    </location>
    <ligand>
        <name>NADP(+)</name>
        <dbReference type="ChEBI" id="CHEBI:58349"/>
    </ligand>
</feature>
<name>A0ABY5DSE6_9ACTN</name>
<evidence type="ECO:0000256" key="14">
    <source>
        <dbReference type="ARBA" id="ARBA00047891"/>
    </source>
</evidence>
<keyword evidence="13 15" id="KW-0486">Methionine biosynthesis</keyword>
<comment type="pathway">
    <text evidence="1 15">Amino-acid biosynthesis; L-methionine biosynthesis via de novo pathway; L-homoserine from L-aspartate: step 2/3.</text>
</comment>
<evidence type="ECO:0000256" key="9">
    <source>
        <dbReference type="ARBA" id="ARBA00022857"/>
    </source>
</evidence>
<evidence type="ECO:0000313" key="18">
    <source>
        <dbReference type="Proteomes" id="UP001056035"/>
    </source>
</evidence>
<dbReference type="SUPFAM" id="SSF51735">
    <property type="entry name" value="NAD(P)-binding Rossmann-fold domains"/>
    <property type="match status" value="1"/>
</dbReference>
<dbReference type="EMBL" id="CP098502">
    <property type="protein sequence ID" value="UTI63489.1"/>
    <property type="molecule type" value="Genomic_DNA"/>
</dbReference>
<comment type="similarity">
    <text evidence="4 15">Belongs to the aspartate-semialdehyde dehydrogenase family.</text>
</comment>
<dbReference type="HAMAP" id="MF_02121">
    <property type="entry name" value="ASADH"/>
    <property type="match status" value="1"/>
</dbReference>
<reference evidence="17 18" key="1">
    <citation type="submission" date="2022-06" db="EMBL/GenBank/DDBJ databases">
        <title>Paraconexibacter antarcticus.</title>
        <authorList>
            <person name="Kim C.S."/>
        </authorList>
    </citation>
    <scope>NUCLEOTIDE SEQUENCE [LARGE SCALE GENOMIC DNA]</scope>
    <source>
        <strain evidence="17 18">02-257</strain>
    </source>
</reference>
<dbReference type="Gene3D" id="3.30.360.10">
    <property type="entry name" value="Dihydrodipicolinate Reductase, domain 2"/>
    <property type="match status" value="1"/>
</dbReference>
<evidence type="ECO:0000256" key="12">
    <source>
        <dbReference type="ARBA" id="ARBA00023154"/>
    </source>
</evidence>
<dbReference type="InterPro" id="IPR012080">
    <property type="entry name" value="Asp_semialdehyde_DH"/>
</dbReference>
<feature type="binding site" evidence="15">
    <location>
        <position position="106"/>
    </location>
    <ligand>
        <name>phosphate</name>
        <dbReference type="ChEBI" id="CHEBI:43474"/>
    </ligand>
</feature>
<dbReference type="NCBIfam" id="NF011456">
    <property type="entry name" value="PRK14874.1"/>
    <property type="match status" value="1"/>
</dbReference>
<feature type="binding site" evidence="15">
    <location>
        <begin position="49"/>
        <end position="50"/>
    </location>
    <ligand>
        <name>NADP(+)</name>
        <dbReference type="ChEBI" id="CHEBI:58349"/>
    </ligand>
</feature>
<gene>
    <name evidence="15" type="primary">asd</name>
    <name evidence="17" type="ORF">NBH00_19335</name>
</gene>
<keyword evidence="7 15" id="KW-0028">Amino-acid biosynthesis</keyword>
<dbReference type="GO" id="GO:0004073">
    <property type="term" value="F:aspartate-semialdehyde dehydrogenase activity"/>
    <property type="evidence" value="ECO:0007669"/>
    <property type="project" value="UniProtKB-EC"/>
</dbReference>
<evidence type="ECO:0000256" key="5">
    <source>
        <dbReference type="ARBA" id="ARBA00011738"/>
    </source>
</evidence>
<dbReference type="Pfam" id="PF02774">
    <property type="entry name" value="Semialdhyde_dhC"/>
    <property type="match status" value="1"/>
</dbReference>